<dbReference type="GO" id="GO:0000981">
    <property type="term" value="F:DNA-binding transcription factor activity, RNA polymerase II-specific"/>
    <property type="evidence" value="ECO:0007669"/>
    <property type="project" value="InterPro"/>
</dbReference>
<dbReference type="PANTHER" id="PTHR31845:SF39">
    <property type="entry name" value="TRANSCRIPTION FACTOR PBCR-RELATED"/>
    <property type="match status" value="1"/>
</dbReference>
<dbReference type="Gene3D" id="4.10.240.10">
    <property type="entry name" value="Zn(2)-C6 fungal-type DNA-binding domain"/>
    <property type="match status" value="1"/>
</dbReference>
<dbReference type="GO" id="GO:0005634">
    <property type="term" value="C:nucleus"/>
    <property type="evidence" value="ECO:0007669"/>
    <property type="project" value="UniProtKB-SubCell"/>
</dbReference>
<evidence type="ECO:0000256" key="6">
    <source>
        <dbReference type="ARBA" id="ARBA00023242"/>
    </source>
</evidence>
<feature type="region of interest" description="Disordered" evidence="7">
    <location>
        <begin position="1"/>
        <end position="63"/>
    </location>
</feature>
<dbReference type="SMART" id="SM00066">
    <property type="entry name" value="GAL4"/>
    <property type="match status" value="1"/>
</dbReference>
<organism evidence="9 10">
    <name type="scientific">Exophiala dermatitidis</name>
    <name type="common">Black yeast-like fungus</name>
    <name type="synonym">Wangiella dermatitidis</name>
    <dbReference type="NCBI Taxonomy" id="5970"/>
    <lineage>
        <taxon>Eukaryota</taxon>
        <taxon>Fungi</taxon>
        <taxon>Dikarya</taxon>
        <taxon>Ascomycota</taxon>
        <taxon>Pezizomycotina</taxon>
        <taxon>Eurotiomycetes</taxon>
        <taxon>Chaetothyriomycetidae</taxon>
        <taxon>Chaetothyriales</taxon>
        <taxon>Herpotrichiellaceae</taxon>
        <taxon>Exophiala</taxon>
    </lineage>
</organism>
<dbReference type="InterPro" id="IPR001138">
    <property type="entry name" value="Zn2Cys6_DnaBD"/>
</dbReference>
<name>A0AAN6F169_EXODE</name>
<dbReference type="GO" id="GO:0000976">
    <property type="term" value="F:transcription cis-regulatory region binding"/>
    <property type="evidence" value="ECO:0007669"/>
    <property type="project" value="TreeGrafter"/>
</dbReference>
<keyword evidence="4" id="KW-0238">DNA-binding</keyword>
<reference evidence="9" key="1">
    <citation type="submission" date="2023-01" db="EMBL/GenBank/DDBJ databases">
        <title>Exophiala dermititidis isolated from Cystic Fibrosis Patient.</title>
        <authorList>
            <person name="Kurbessoian T."/>
            <person name="Crocker A."/>
            <person name="Murante D."/>
            <person name="Hogan D.A."/>
            <person name="Stajich J.E."/>
        </authorList>
    </citation>
    <scope>NUCLEOTIDE SEQUENCE</scope>
    <source>
        <strain evidence="9">Ex8</strain>
    </source>
</reference>
<sequence length="725" mass="81447">MSGDPIEMDTKASLQQLRSPETLSALQDVQRRDSQNMSESPDSAGEEEVSGLDTGRPKRAKRSRACVACRNMKIRCLPVEGQQACSSCAKVNRQCIMPGPPRKRQKTVHKVAELEKKINALTDALLAKGQQSSEPSSTHESPDKDHQSTSASTDPPRTEATTNTSLEYDHQVMEKVLPKTPEFERACNALESTEPPARETYVDVIERGILSFEAATAMFNYWVHKIASICPLVLFPPGTEVQDIRARRPMSFLALLTVVSPLIEPSVQPALSVELNRQLSERVLFHGDKSLDLTQAMLVHAQYYLRPRGARDLAFNQYIHSAIVMSLDLGIGKRSKIDRTRSPAERTELARTWLGCYISAIAVSTILRLPAFIKFNSRIEECLEILANSPYSLPSDKWLCSLVRLLHLAEEVSVVFNMDDPGAELNFTEARTQHQLKYFQRQLKLWEKSVDADMDPLIIQHQKAWLTLYIHEIAIHADHNVDDFRPGAPYNDHRKGPELISSSHVEALTTLFEASHQVLDTWLALDVPCARCLPNMYLVRNAYAMVVLIKLHWIVHAPGSELESVFPTDFRTEHYLDAVINRLAEVSAGGHSPFAEAFGFVFKKLKTWHQHRGGQLSDDEMGGENELRRRQASTMLQNDTTTIIHSAKDGTLHSRNAPSTLPYTTMPAIMPGQWSASDKLGSNLNAAYDAASYGNTNWDQFNFTSEEMDLFDVYMNNNGWMGYLL</sequence>
<comment type="subcellular location">
    <subcellularLocation>
        <location evidence="1">Nucleus</location>
    </subcellularLocation>
</comment>
<evidence type="ECO:0000256" key="3">
    <source>
        <dbReference type="ARBA" id="ARBA00023015"/>
    </source>
</evidence>
<gene>
    <name evidence="9" type="ORF">HRR80_001136</name>
</gene>
<evidence type="ECO:0000256" key="1">
    <source>
        <dbReference type="ARBA" id="ARBA00004123"/>
    </source>
</evidence>
<feature type="domain" description="Zn(2)-C6 fungal-type" evidence="8">
    <location>
        <begin position="65"/>
        <end position="97"/>
    </location>
</feature>
<dbReference type="CDD" id="cd12148">
    <property type="entry name" value="fungal_TF_MHR"/>
    <property type="match status" value="1"/>
</dbReference>
<dbReference type="PANTHER" id="PTHR31845">
    <property type="entry name" value="FINGER DOMAIN PROTEIN, PUTATIVE-RELATED"/>
    <property type="match status" value="1"/>
</dbReference>
<dbReference type="InterPro" id="IPR036864">
    <property type="entry name" value="Zn2-C6_fun-type_DNA-bd_sf"/>
</dbReference>
<feature type="compositionally biased region" description="Polar residues" evidence="7">
    <location>
        <begin position="129"/>
        <end position="139"/>
    </location>
</feature>
<protein>
    <recommendedName>
        <fullName evidence="8">Zn(2)-C6 fungal-type domain-containing protein</fullName>
    </recommendedName>
</protein>
<accession>A0AAN6F169</accession>
<feature type="compositionally biased region" description="Polar residues" evidence="7">
    <location>
        <begin position="148"/>
        <end position="166"/>
    </location>
</feature>
<dbReference type="GO" id="GO:0006351">
    <property type="term" value="P:DNA-templated transcription"/>
    <property type="evidence" value="ECO:0007669"/>
    <property type="project" value="InterPro"/>
</dbReference>
<dbReference type="CDD" id="cd00067">
    <property type="entry name" value="GAL4"/>
    <property type="match status" value="1"/>
</dbReference>
<keyword evidence="6" id="KW-0539">Nucleus</keyword>
<evidence type="ECO:0000259" key="8">
    <source>
        <dbReference type="PROSITE" id="PS50048"/>
    </source>
</evidence>
<evidence type="ECO:0000256" key="5">
    <source>
        <dbReference type="ARBA" id="ARBA00023163"/>
    </source>
</evidence>
<dbReference type="InterPro" id="IPR051089">
    <property type="entry name" value="prtT"/>
</dbReference>
<dbReference type="EMBL" id="JAJGCB010000002">
    <property type="protein sequence ID" value="KAJ8994419.1"/>
    <property type="molecule type" value="Genomic_DNA"/>
</dbReference>
<feature type="region of interest" description="Disordered" evidence="7">
    <location>
        <begin position="128"/>
        <end position="168"/>
    </location>
</feature>
<dbReference type="InterPro" id="IPR007219">
    <property type="entry name" value="XnlR_reg_dom"/>
</dbReference>
<evidence type="ECO:0000256" key="2">
    <source>
        <dbReference type="ARBA" id="ARBA00022723"/>
    </source>
</evidence>
<proteinExistence type="predicted"/>
<evidence type="ECO:0000256" key="4">
    <source>
        <dbReference type="ARBA" id="ARBA00023125"/>
    </source>
</evidence>
<evidence type="ECO:0000313" key="9">
    <source>
        <dbReference type="EMBL" id="KAJ8994419.1"/>
    </source>
</evidence>
<dbReference type="PROSITE" id="PS00463">
    <property type="entry name" value="ZN2_CY6_FUNGAL_1"/>
    <property type="match status" value="1"/>
</dbReference>
<evidence type="ECO:0000256" key="7">
    <source>
        <dbReference type="SAM" id="MobiDB-lite"/>
    </source>
</evidence>
<feature type="compositionally biased region" description="Polar residues" evidence="7">
    <location>
        <begin position="12"/>
        <end position="27"/>
    </location>
</feature>
<dbReference type="AlphaFoldDB" id="A0AAN6F169"/>
<dbReference type="Proteomes" id="UP001161757">
    <property type="component" value="Unassembled WGS sequence"/>
</dbReference>
<comment type="caution">
    <text evidence="9">The sequence shown here is derived from an EMBL/GenBank/DDBJ whole genome shotgun (WGS) entry which is preliminary data.</text>
</comment>
<evidence type="ECO:0000313" key="10">
    <source>
        <dbReference type="Proteomes" id="UP001161757"/>
    </source>
</evidence>
<keyword evidence="3" id="KW-0805">Transcription regulation</keyword>
<dbReference type="PROSITE" id="PS50048">
    <property type="entry name" value="ZN2_CY6_FUNGAL_2"/>
    <property type="match status" value="1"/>
</dbReference>
<dbReference type="GO" id="GO:0008270">
    <property type="term" value="F:zinc ion binding"/>
    <property type="evidence" value="ECO:0007669"/>
    <property type="project" value="InterPro"/>
</dbReference>
<keyword evidence="5" id="KW-0804">Transcription</keyword>
<dbReference type="Pfam" id="PF04082">
    <property type="entry name" value="Fungal_trans"/>
    <property type="match status" value="1"/>
</dbReference>
<keyword evidence="2" id="KW-0479">Metal-binding</keyword>
<dbReference type="SUPFAM" id="SSF57701">
    <property type="entry name" value="Zn2/Cys6 DNA-binding domain"/>
    <property type="match status" value="1"/>
</dbReference>